<dbReference type="KEGG" id="tbw:NCTC13354_01852"/>
<dbReference type="Gene3D" id="3.40.640.10">
    <property type="entry name" value="Type I PLP-dependent aspartate aminotransferase-like (Major domain)"/>
    <property type="match status" value="1"/>
</dbReference>
<accession>A0A448PGS5</accession>
<sequence length="378" mass="40916">MPLALRPEFAGQEPYGAPQLDVPVVLNTNENPYPPADEVVAEIASRVADAAAGLNRYPDREALELRGELAGYLARESGVRLPASQIWAANGSNEVMAQILQAYAGPGRTVLTFTPSYSMYPEYARNVYSTFVGIERREDFSIDCAALADQFAQHRPAVVLIASPNNPTGTAVEPGDLQRILEASRGVGPQLTNGAEGAGGADRADAIVVVDEAYGEFRREGVPSALELLDEYPNLIVTRTMSKAFGAAGLRLGYMAASQEIIDSVRIVRLPYHLSAVSQAAALAALAHRDSLMEQVEQIRQERDKLASTLTGMGLDVAPSDANFIMFGTFADRHKVWQRLLDQGILIREVGPEGWLRVSIGQPHENEAFVAGLKEAMR</sequence>
<evidence type="ECO:0000313" key="14">
    <source>
        <dbReference type="Proteomes" id="UP000269542"/>
    </source>
</evidence>
<gene>
    <name evidence="11 13" type="primary">hisC</name>
    <name evidence="13" type="ORF">NCTC13354_01852</name>
</gene>
<proteinExistence type="inferred from homology"/>
<dbReference type="PANTHER" id="PTHR43643">
    <property type="entry name" value="HISTIDINOL-PHOSPHATE AMINOTRANSFERASE 2"/>
    <property type="match status" value="1"/>
</dbReference>
<evidence type="ECO:0000256" key="8">
    <source>
        <dbReference type="ARBA" id="ARBA00022898"/>
    </source>
</evidence>
<reference evidence="13 14" key="1">
    <citation type="submission" date="2018-12" db="EMBL/GenBank/DDBJ databases">
        <authorList>
            <consortium name="Pathogen Informatics"/>
        </authorList>
    </citation>
    <scope>NUCLEOTIDE SEQUENCE [LARGE SCALE GENOMIC DNA]</scope>
    <source>
        <strain evidence="13 14">NCTC13354</strain>
    </source>
</reference>
<dbReference type="SUPFAM" id="SSF53383">
    <property type="entry name" value="PLP-dependent transferases"/>
    <property type="match status" value="1"/>
</dbReference>
<dbReference type="OrthoDB" id="9809616at2"/>
<evidence type="ECO:0000256" key="11">
    <source>
        <dbReference type="HAMAP-Rule" id="MF_01023"/>
    </source>
</evidence>
<dbReference type="Gene3D" id="3.90.1150.10">
    <property type="entry name" value="Aspartate Aminotransferase, domain 1"/>
    <property type="match status" value="1"/>
</dbReference>
<dbReference type="UniPathway" id="UPA00031">
    <property type="reaction ID" value="UER00012"/>
</dbReference>
<evidence type="ECO:0000256" key="5">
    <source>
        <dbReference type="ARBA" id="ARBA00022576"/>
    </source>
</evidence>
<dbReference type="InterPro" id="IPR015422">
    <property type="entry name" value="PyrdxlP-dep_Trfase_small"/>
</dbReference>
<evidence type="ECO:0000256" key="9">
    <source>
        <dbReference type="ARBA" id="ARBA00023102"/>
    </source>
</evidence>
<dbReference type="InterPro" id="IPR004839">
    <property type="entry name" value="Aminotransferase_I/II_large"/>
</dbReference>
<dbReference type="InterPro" id="IPR050106">
    <property type="entry name" value="HistidinolP_aminotransfase"/>
</dbReference>
<evidence type="ECO:0000256" key="3">
    <source>
        <dbReference type="ARBA" id="ARBA00007970"/>
    </source>
</evidence>
<dbReference type="PANTHER" id="PTHR43643:SF6">
    <property type="entry name" value="HISTIDINOL-PHOSPHATE AMINOTRANSFERASE"/>
    <property type="match status" value="1"/>
</dbReference>
<evidence type="ECO:0000256" key="2">
    <source>
        <dbReference type="ARBA" id="ARBA00005011"/>
    </source>
</evidence>
<keyword evidence="14" id="KW-1185">Reference proteome</keyword>
<dbReference type="GO" id="GO:0004400">
    <property type="term" value="F:histidinol-phosphate transaminase activity"/>
    <property type="evidence" value="ECO:0007669"/>
    <property type="project" value="UniProtKB-UniRule"/>
</dbReference>
<evidence type="ECO:0000256" key="10">
    <source>
        <dbReference type="ARBA" id="ARBA00047481"/>
    </source>
</evidence>
<keyword evidence="7 11" id="KW-0808">Transferase</keyword>
<comment type="pathway">
    <text evidence="2 11">Amino-acid biosynthesis; L-histidine biosynthesis; L-histidine from 5-phospho-alpha-D-ribose 1-diphosphate: step 7/9.</text>
</comment>
<evidence type="ECO:0000313" key="13">
    <source>
        <dbReference type="EMBL" id="VEI14120.1"/>
    </source>
</evidence>
<keyword evidence="9 11" id="KW-0368">Histidine biosynthesis</keyword>
<dbReference type="GO" id="GO:0030170">
    <property type="term" value="F:pyridoxal phosphate binding"/>
    <property type="evidence" value="ECO:0007669"/>
    <property type="project" value="InterPro"/>
</dbReference>
<evidence type="ECO:0000256" key="4">
    <source>
        <dbReference type="ARBA" id="ARBA00011738"/>
    </source>
</evidence>
<comment type="catalytic activity">
    <reaction evidence="10 11">
        <text>L-histidinol phosphate + 2-oxoglutarate = 3-(imidazol-4-yl)-2-oxopropyl phosphate + L-glutamate</text>
        <dbReference type="Rhea" id="RHEA:23744"/>
        <dbReference type="ChEBI" id="CHEBI:16810"/>
        <dbReference type="ChEBI" id="CHEBI:29985"/>
        <dbReference type="ChEBI" id="CHEBI:57766"/>
        <dbReference type="ChEBI" id="CHEBI:57980"/>
        <dbReference type="EC" id="2.6.1.9"/>
    </reaction>
</comment>
<name>A0A448PGS5_9ACTO</name>
<feature type="domain" description="Aminotransferase class I/classII large" evidence="12">
    <location>
        <begin position="202"/>
        <end position="371"/>
    </location>
</feature>
<comment type="subunit">
    <text evidence="4 11">Homodimer.</text>
</comment>
<evidence type="ECO:0000256" key="1">
    <source>
        <dbReference type="ARBA" id="ARBA00001933"/>
    </source>
</evidence>
<feature type="domain" description="Aminotransferase class I/classII large" evidence="12">
    <location>
        <begin position="24"/>
        <end position="184"/>
    </location>
</feature>
<evidence type="ECO:0000259" key="12">
    <source>
        <dbReference type="Pfam" id="PF00155"/>
    </source>
</evidence>
<evidence type="ECO:0000256" key="6">
    <source>
        <dbReference type="ARBA" id="ARBA00022605"/>
    </source>
</evidence>
<dbReference type="EMBL" id="LR134476">
    <property type="protein sequence ID" value="VEI14120.1"/>
    <property type="molecule type" value="Genomic_DNA"/>
</dbReference>
<comment type="cofactor">
    <cofactor evidence="1 11">
        <name>pyridoxal 5'-phosphate</name>
        <dbReference type="ChEBI" id="CHEBI:597326"/>
    </cofactor>
</comment>
<dbReference type="InterPro" id="IPR001917">
    <property type="entry name" value="Aminotrans_II_pyridoxalP_BS"/>
</dbReference>
<dbReference type="InterPro" id="IPR005861">
    <property type="entry name" value="HisP_aminotrans"/>
</dbReference>
<protein>
    <recommendedName>
        <fullName evidence="11">Histidinol-phosphate aminotransferase</fullName>
        <ecNumber evidence="11">2.6.1.9</ecNumber>
    </recommendedName>
    <alternativeName>
        <fullName evidence="11">Imidazole acetol-phosphate transaminase</fullName>
    </alternativeName>
</protein>
<feature type="modified residue" description="N6-(pyridoxal phosphate)lysine" evidence="11">
    <location>
        <position position="243"/>
    </location>
</feature>
<dbReference type="InterPro" id="IPR015421">
    <property type="entry name" value="PyrdxlP-dep_Trfase_major"/>
</dbReference>
<organism evidence="13 14">
    <name type="scientific">Trueperella bialowiezensis</name>
    <dbReference type="NCBI Taxonomy" id="312285"/>
    <lineage>
        <taxon>Bacteria</taxon>
        <taxon>Bacillati</taxon>
        <taxon>Actinomycetota</taxon>
        <taxon>Actinomycetes</taxon>
        <taxon>Actinomycetales</taxon>
        <taxon>Actinomycetaceae</taxon>
        <taxon>Trueperella</taxon>
    </lineage>
</organism>
<dbReference type="CDD" id="cd00609">
    <property type="entry name" value="AAT_like"/>
    <property type="match status" value="1"/>
</dbReference>
<dbReference type="GO" id="GO:0000105">
    <property type="term" value="P:L-histidine biosynthetic process"/>
    <property type="evidence" value="ECO:0007669"/>
    <property type="project" value="UniProtKB-UniRule"/>
</dbReference>
<dbReference type="RefSeq" id="WP_126417154.1">
    <property type="nucleotide sequence ID" value="NZ_LR134476.1"/>
</dbReference>
<dbReference type="Proteomes" id="UP000269542">
    <property type="component" value="Chromosome"/>
</dbReference>
<comment type="similarity">
    <text evidence="3 11">Belongs to the class-II pyridoxal-phosphate-dependent aminotransferase family. Histidinol-phosphate aminotransferase subfamily.</text>
</comment>
<dbReference type="Pfam" id="PF00155">
    <property type="entry name" value="Aminotran_1_2"/>
    <property type="match status" value="2"/>
</dbReference>
<dbReference type="EC" id="2.6.1.9" evidence="11"/>
<evidence type="ECO:0000256" key="7">
    <source>
        <dbReference type="ARBA" id="ARBA00022679"/>
    </source>
</evidence>
<dbReference type="NCBIfam" id="NF002877">
    <property type="entry name" value="PRK03317.1"/>
    <property type="match status" value="1"/>
</dbReference>
<keyword evidence="8 11" id="KW-0663">Pyridoxal phosphate</keyword>
<dbReference type="HAMAP" id="MF_01023">
    <property type="entry name" value="HisC_aminotrans_2"/>
    <property type="match status" value="1"/>
</dbReference>
<dbReference type="AlphaFoldDB" id="A0A448PGS5"/>
<keyword evidence="6 11" id="KW-0028">Amino-acid biosynthesis</keyword>
<dbReference type="PROSITE" id="PS00599">
    <property type="entry name" value="AA_TRANSFER_CLASS_2"/>
    <property type="match status" value="1"/>
</dbReference>
<keyword evidence="5 11" id="KW-0032">Aminotransferase</keyword>
<dbReference type="InterPro" id="IPR015424">
    <property type="entry name" value="PyrdxlP-dep_Trfase"/>
</dbReference>